<evidence type="ECO:0000256" key="6">
    <source>
        <dbReference type="ARBA" id="ARBA00022692"/>
    </source>
</evidence>
<comment type="subcellular location">
    <subcellularLocation>
        <location evidence="2">Endomembrane system</location>
        <topology evidence="2">Multi-pass membrane protein</topology>
    </subcellularLocation>
</comment>
<dbReference type="EC" id="2.3.2.27" evidence="4"/>
<evidence type="ECO:0000313" key="17">
    <source>
        <dbReference type="EMBL" id="KAJ2848173.1"/>
    </source>
</evidence>
<feature type="transmembrane region" description="Helical" evidence="15">
    <location>
        <begin position="289"/>
        <end position="308"/>
    </location>
</feature>
<dbReference type="GO" id="GO:0008270">
    <property type="term" value="F:zinc ion binding"/>
    <property type="evidence" value="ECO:0007669"/>
    <property type="project" value="UniProtKB-KW"/>
</dbReference>
<evidence type="ECO:0000256" key="4">
    <source>
        <dbReference type="ARBA" id="ARBA00012483"/>
    </source>
</evidence>
<comment type="caution">
    <text evidence="17">The sequence shown here is derived from an EMBL/GenBank/DDBJ whole genome shotgun (WGS) entry which is preliminary data.</text>
</comment>
<dbReference type="SMART" id="SM00744">
    <property type="entry name" value="RINGv"/>
    <property type="match status" value="1"/>
</dbReference>
<evidence type="ECO:0000256" key="3">
    <source>
        <dbReference type="ARBA" id="ARBA00004906"/>
    </source>
</evidence>
<dbReference type="PANTHER" id="PTHR22763">
    <property type="entry name" value="RING ZINC FINGER PROTEIN"/>
    <property type="match status" value="1"/>
</dbReference>
<evidence type="ECO:0000256" key="15">
    <source>
        <dbReference type="SAM" id="Phobius"/>
    </source>
</evidence>
<feature type="transmembrane region" description="Helical" evidence="15">
    <location>
        <begin position="261"/>
        <end position="283"/>
    </location>
</feature>
<sequence length="547" mass="61746">MSFARNSSFAILPPHTRSSIESLLYKPPHSPPDAFHHTIDGMYQGKWNAAFQHVNDDMLPADYERPSNGSTGRLEMSLTSSKSTEDWVRLVSGYIQLQNRDTSVVLGLQGLYWRNNGTAILYGVPEISAQTTMDVVRAMPSKRAFNHAKKIYDETLGGHLLSYTLPEDTYPGCSYQIYMRFDPSRESSPIELQAQLAMVSPQCNVWLSTPSDQKVMGVTTSGYRLKSSHYFRTVLALLLVQTILLVHQMRSTPTHAAMSMVSYPTLIMQIVLDSYIFVVHLIGCMTFGGIYLAFAVIGMLMFMVSMAFHMKYLIAVWHVQCPESADALSSSGRRGLLSIYLRFYAVLIPGVYIIYAFIDRRNRLSQWLMGILLATVYSYWIPQIWHNVRRGVARRLRPDYVVGTCVVRLVFPTYFFACPKNIAFIQPTWLIWILIAYNIGQAAVLVLQCVLGARFFIPQSMQPDGYDYCAALPPADEESSIGLDQSAASHTHECPICMAPVYSRQPAEPAPEHAVTPCHHIFHNQCLMQWMEIKLECPICRAPLPPV</sequence>
<dbReference type="Pfam" id="PF13639">
    <property type="entry name" value="zf-RING_2"/>
    <property type="match status" value="1"/>
</dbReference>
<keyword evidence="18" id="KW-1185">Reference proteome</keyword>
<evidence type="ECO:0000256" key="10">
    <source>
        <dbReference type="ARBA" id="ARBA00022786"/>
    </source>
</evidence>
<dbReference type="InterPro" id="IPR013083">
    <property type="entry name" value="Znf_RING/FYVE/PHD"/>
</dbReference>
<comment type="pathway">
    <text evidence="3">Protein modification; protein ubiquitination.</text>
</comment>
<name>A0A9W8M023_9FUNG</name>
<dbReference type="SUPFAM" id="SSF57850">
    <property type="entry name" value="RING/U-box"/>
    <property type="match status" value="1"/>
</dbReference>
<feature type="transmembrane region" description="Helical" evidence="15">
    <location>
        <begin position="230"/>
        <end position="249"/>
    </location>
</feature>
<protein>
    <recommendedName>
        <fullName evidence="4">RING-type E3 ubiquitin transferase</fullName>
        <ecNumber evidence="4">2.3.2.27</ecNumber>
    </recommendedName>
</protein>
<dbReference type="PROSITE" id="PS50089">
    <property type="entry name" value="ZF_RING_2"/>
    <property type="match status" value="1"/>
</dbReference>
<dbReference type="GO" id="GO:0061630">
    <property type="term" value="F:ubiquitin protein ligase activity"/>
    <property type="evidence" value="ECO:0007669"/>
    <property type="project" value="UniProtKB-EC"/>
</dbReference>
<evidence type="ECO:0000256" key="1">
    <source>
        <dbReference type="ARBA" id="ARBA00000900"/>
    </source>
</evidence>
<keyword evidence="7" id="KW-0479">Metal-binding</keyword>
<dbReference type="EMBL" id="JANBUW010000203">
    <property type="protein sequence ID" value="KAJ2848173.1"/>
    <property type="molecule type" value="Genomic_DNA"/>
</dbReference>
<feature type="domain" description="RING-type" evidence="16">
    <location>
        <begin position="494"/>
        <end position="541"/>
    </location>
</feature>
<reference evidence="17" key="1">
    <citation type="submission" date="2022-07" db="EMBL/GenBank/DDBJ databases">
        <title>Phylogenomic reconstructions and comparative analyses of Kickxellomycotina fungi.</title>
        <authorList>
            <person name="Reynolds N.K."/>
            <person name="Stajich J.E."/>
            <person name="Barry K."/>
            <person name="Grigoriev I.V."/>
            <person name="Crous P."/>
            <person name="Smith M.E."/>
        </authorList>
    </citation>
    <scope>NUCLEOTIDE SEQUENCE</scope>
    <source>
        <strain evidence="17">NRRL 1566</strain>
    </source>
</reference>
<keyword evidence="8" id="KW-0732">Signal</keyword>
<evidence type="ECO:0000256" key="12">
    <source>
        <dbReference type="ARBA" id="ARBA00022989"/>
    </source>
</evidence>
<evidence type="ECO:0000256" key="2">
    <source>
        <dbReference type="ARBA" id="ARBA00004127"/>
    </source>
</evidence>
<organism evidence="17 18">
    <name type="scientific">Coemansia brasiliensis</name>
    <dbReference type="NCBI Taxonomy" id="2650707"/>
    <lineage>
        <taxon>Eukaryota</taxon>
        <taxon>Fungi</taxon>
        <taxon>Fungi incertae sedis</taxon>
        <taxon>Zoopagomycota</taxon>
        <taxon>Kickxellomycotina</taxon>
        <taxon>Kickxellomycetes</taxon>
        <taxon>Kickxellales</taxon>
        <taxon>Kickxellaceae</taxon>
        <taxon>Coemansia</taxon>
    </lineage>
</organism>
<dbReference type="InterPro" id="IPR001841">
    <property type="entry name" value="Znf_RING"/>
</dbReference>
<evidence type="ECO:0000256" key="8">
    <source>
        <dbReference type="ARBA" id="ARBA00022729"/>
    </source>
</evidence>
<feature type="transmembrane region" description="Helical" evidence="15">
    <location>
        <begin position="400"/>
        <end position="417"/>
    </location>
</feature>
<keyword evidence="10" id="KW-0833">Ubl conjugation pathway</keyword>
<feature type="transmembrane region" description="Helical" evidence="15">
    <location>
        <begin position="429"/>
        <end position="451"/>
    </location>
</feature>
<evidence type="ECO:0000256" key="14">
    <source>
        <dbReference type="PROSITE-ProRule" id="PRU00175"/>
    </source>
</evidence>
<dbReference type="InterPro" id="IPR021319">
    <property type="entry name" value="DUF2921"/>
</dbReference>
<evidence type="ECO:0000256" key="11">
    <source>
        <dbReference type="ARBA" id="ARBA00022833"/>
    </source>
</evidence>
<dbReference type="SMART" id="SM00184">
    <property type="entry name" value="RING"/>
    <property type="match status" value="1"/>
</dbReference>
<keyword evidence="12 15" id="KW-1133">Transmembrane helix</keyword>
<dbReference type="GO" id="GO:0012505">
    <property type="term" value="C:endomembrane system"/>
    <property type="evidence" value="ECO:0007669"/>
    <property type="project" value="UniProtKB-SubCell"/>
</dbReference>
<keyword evidence="9 14" id="KW-0863">Zinc-finger</keyword>
<dbReference type="Proteomes" id="UP001139887">
    <property type="component" value="Unassembled WGS sequence"/>
</dbReference>
<keyword evidence="6 15" id="KW-0812">Transmembrane</keyword>
<dbReference type="OrthoDB" id="9984778at2759"/>
<proteinExistence type="predicted"/>
<keyword evidence="13 15" id="KW-0472">Membrane</keyword>
<gene>
    <name evidence="17" type="ORF">IWW36_003462</name>
</gene>
<keyword evidence="5" id="KW-0808">Transferase</keyword>
<evidence type="ECO:0000256" key="5">
    <source>
        <dbReference type="ARBA" id="ARBA00022679"/>
    </source>
</evidence>
<evidence type="ECO:0000259" key="16">
    <source>
        <dbReference type="PROSITE" id="PS50089"/>
    </source>
</evidence>
<dbReference type="InterPro" id="IPR050731">
    <property type="entry name" value="HRD1_E3_ubiq-ligases"/>
</dbReference>
<feature type="transmembrane region" description="Helical" evidence="15">
    <location>
        <begin position="364"/>
        <end position="380"/>
    </location>
</feature>
<evidence type="ECO:0000256" key="7">
    <source>
        <dbReference type="ARBA" id="ARBA00022723"/>
    </source>
</evidence>
<feature type="transmembrane region" description="Helical" evidence="15">
    <location>
        <begin position="339"/>
        <end position="358"/>
    </location>
</feature>
<evidence type="ECO:0000256" key="9">
    <source>
        <dbReference type="ARBA" id="ARBA00022771"/>
    </source>
</evidence>
<evidence type="ECO:0000256" key="13">
    <source>
        <dbReference type="ARBA" id="ARBA00023136"/>
    </source>
</evidence>
<dbReference type="PANTHER" id="PTHR22763:SF162">
    <property type="entry name" value="TRANSMEMBRANE E3 UBIQUITIN-PROTEIN LIGASE 1"/>
    <property type="match status" value="1"/>
</dbReference>
<dbReference type="GO" id="GO:0044695">
    <property type="term" value="C:Dsc E3 ubiquitin ligase complex"/>
    <property type="evidence" value="ECO:0007669"/>
    <property type="project" value="TreeGrafter"/>
</dbReference>
<accession>A0A9W8M023</accession>
<dbReference type="InterPro" id="IPR011016">
    <property type="entry name" value="Znf_RING-CH"/>
</dbReference>
<evidence type="ECO:0000313" key="18">
    <source>
        <dbReference type="Proteomes" id="UP001139887"/>
    </source>
</evidence>
<dbReference type="Pfam" id="PF11145">
    <property type="entry name" value="DUF2921"/>
    <property type="match status" value="1"/>
</dbReference>
<dbReference type="Gene3D" id="3.30.40.10">
    <property type="entry name" value="Zinc/RING finger domain, C3HC4 (zinc finger)"/>
    <property type="match status" value="1"/>
</dbReference>
<dbReference type="GO" id="GO:0043161">
    <property type="term" value="P:proteasome-mediated ubiquitin-dependent protein catabolic process"/>
    <property type="evidence" value="ECO:0007669"/>
    <property type="project" value="TreeGrafter"/>
</dbReference>
<comment type="catalytic activity">
    <reaction evidence="1">
        <text>S-ubiquitinyl-[E2 ubiquitin-conjugating enzyme]-L-cysteine + [acceptor protein]-L-lysine = [E2 ubiquitin-conjugating enzyme]-L-cysteine + N(6)-ubiquitinyl-[acceptor protein]-L-lysine.</text>
        <dbReference type="EC" id="2.3.2.27"/>
    </reaction>
</comment>
<dbReference type="AlphaFoldDB" id="A0A9W8M023"/>
<keyword evidence="11" id="KW-0862">Zinc</keyword>